<dbReference type="PANTHER" id="PTHR21392">
    <property type="entry name" value="TRNA-URIDINE AMINOCARBOXYPROPYLTRANSFERASE 2"/>
    <property type="match status" value="1"/>
</dbReference>
<dbReference type="Proteomes" id="UP000598488">
    <property type="component" value="Unassembled WGS sequence"/>
</dbReference>
<dbReference type="EMBL" id="JAEMUH010000004">
    <property type="protein sequence ID" value="MBJ7550171.1"/>
    <property type="molecule type" value="Genomic_DNA"/>
</dbReference>
<comment type="similarity">
    <text evidence="5">Belongs to the TDD superfamily. DTWD2 family.</text>
</comment>
<evidence type="ECO:0000256" key="2">
    <source>
        <dbReference type="ARBA" id="ARBA00022679"/>
    </source>
</evidence>
<sequence length="209" mass="23841">MSTGKVGSVQPCKRKRVMCPRCDYPEKQCVCRLIPLVEGDITVWILQDKTEAKHAKNSARLFRLCYAKTHIVSFSDNDALTSFFRKVRGDNTVLLYPSDVSEPIETCDTDKIGSISNIVLLDGTWPKAKKMYLVEPRLQTLKTVNFQSPPRSHYEIRKSPNANALSTLEAAAYGLECLGNLRMSSVRHFFHEVIKMQWSQQPDSHKHRI</sequence>
<dbReference type="InterPro" id="IPR039262">
    <property type="entry name" value="DTWD2/TAPT"/>
</dbReference>
<dbReference type="PANTHER" id="PTHR21392:SF0">
    <property type="entry name" value="TRNA-URIDINE AMINOCARBOXYPROPYLTRANSFERASE 2"/>
    <property type="match status" value="1"/>
</dbReference>
<accession>A0ABS0Z957</accession>
<evidence type="ECO:0000256" key="1">
    <source>
        <dbReference type="ARBA" id="ARBA00012386"/>
    </source>
</evidence>
<dbReference type="SMART" id="SM01144">
    <property type="entry name" value="DTW"/>
    <property type="match status" value="1"/>
</dbReference>
<gene>
    <name evidence="7" type="ORF">JHD44_05725</name>
</gene>
<organism evidence="7 8">
    <name type="scientific">Marinomonas ostreistagni</name>
    <dbReference type="NCBI Taxonomy" id="359209"/>
    <lineage>
        <taxon>Bacteria</taxon>
        <taxon>Pseudomonadati</taxon>
        <taxon>Pseudomonadota</taxon>
        <taxon>Gammaproteobacteria</taxon>
        <taxon>Oceanospirillales</taxon>
        <taxon>Oceanospirillaceae</taxon>
        <taxon>Marinomonas</taxon>
    </lineage>
</organism>
<reference evidence="7 8" key="1">
    <citation type="submission" date="2020-12" db="EMBL/GenBank/DDBJ databases">
        <title>Comparative genome analysis of fungal antagonists Marinomonas ostreistagni 398 and M. spartinae 468.</title>
        <authorList>
            <person name="Fields J.L."/>
            <person name="Mavrodi O.V."/>
            <person name="Biber P.D."/>
            <person name="Indest K.J."/>
            <person name="Mavrodi D.V."/>
        </authorList>
    </citation>
    <scope>NUCLEOTIDE SEQUENCE [LARGE SCALE GENOMIC DNA]</scope>
    <source>
        <strain evidence="7 8">USM7</strain>
    </source>
</reference>
<evidence type="ECO:0000259" key="6">
    <source>
        <dbReference type="SMART" id="SM01144"/>
    </source>
</evidence>
<dbReference type="Pfam" id="PF03942">
    <property type="entry name" value="DTW"/>
    <property type="match status" value="1"/>
</dbReference>
<feature type="domain" description="DTW" evidence="6">
    <location>
        <begin position="15"/>
        <end position="202"/>
    </location>
</feature>
<evidence type="ECO:0000313" key="7">
    <source>
        <dbReference type="EMBL" id="MBJ7550171.1"/>
    </source>
</evidence>
<keyword evidence="8" id="KW-1185">Reference proteome</keyword>
<dbReference type="InterPro" id="IPR005636">
    <property type="entry name" value="DTW"/>
</dbReference>
<keyword evidence="3" id="KW-0949">S-adenosyl-L-methionine</keyword>
<dbReference type="EC" id="2.5.1.25" evidence="1"/>
<proteinExistence type="inferred from homology"/>
<keyword evidence="4" id="KW-0819">tRNA processing</keyword>
<keyword evidence="2" id="KW-0808">Transferase</keyword>
<evidence type="ECO:0000313" key="8">
    <source>
        <dbReference type="Proteomes" id="UP000598488"/>
    </source>
</evidence>
<comment type="caution">
    <text evidence="7">The sequence shown here is derived from an EMBL/GenBank/DDBJ whole genome shotgun (WGS) entry which is preliminary data.</text>
</comment>
<protein>
    <recommendedName>
        <fullName evidence="1">tRNA-uridine aminocarboxypropyltransferase</fullName>
        <ecNumber evidence="1">2.5.1.25</ecNumber>
    </recommendedName>
</protein>
<name>A0ABS0Z957_9GAMM</name>
<evidence type="ECO:0000256" key="4">
    <source>
        <dbReference type="ARBA" id="ARBA00022694"/>
    </source>
</evidence>
<evidence type="ECO:0000256" key="5">
    <source>
        <dbReference type="ARBA" id="ARBA00034489"/>
    </source>
</evidence>
<evidence type="ECO:0000256" key="3">
    <source>
        <dbReference type="ARBA" id="ARBA00022691"/>
    </source>
</evidence>